<keyword evidence="3" id="KW-0067">ATP-binding</keyword>
<evidence type="ECO:0000313" key="5">
    <source>
        <dbReference type="EMBL" id="MBA2226337.1"/>
    </source>
</evidence>
<accession>A0A7V8VE58</accession>
<reference evidence="5 6" key="1">
    <citation type="submission" date="2020-07" db="EMBL/GenBank/DDBJ databases">
        <title>Thermogemmata thermophila gen. nov., sp. nov., a novel moderate thermophilic planctomycete from a Kamchatka hot spring.</title>
        <authorList>
            <person name="Elcheninov A.G."/>
            <person name="Podosokorskaya O.A."/>
            <person name="Kovaleva O.L."/>
            <person name="Novikov A."/>
            <person name="Bonch-Osmolovskaya E.A."/>
            <person name="Toshchakov S.V."/>
            <person name="Kublanov I.V."/>
        </authorList>
    </citation>
    <scope>NUCLEOTIDE SEQUENCE [LARGE SCALE GENOMIC DNA]</scope>
    <source>
        <strain evidence="5 6">2918</strain>
    </source>
</reference>
<dbReference type="SMART" id="SM00797">
    <property type="entry name" value="AHS2"/>
    <property type="match status" value="1"/>
</dbReference>
<dbReference type="GO" id="GO:0016740">
    <property type="term" value="F:transferase activity"/>
    <property type="evidence" value="ECO:0007669"/>
    <property type="project" value="UniProtKB-KW"/>
</dbReference>
<comment type="caution">
    <text evidence="5">The sequence shown here is derived from an EMBL/GenBank/DDBJ whole genome shotgun (WGS) entry which is preliminary data.</text>
</comment>
<dbReference type="Proteomes" id="UP000542342">
    <property type="component" value="Unassembled WGS sequence"/>
</dbReference>
<evidence type="ECO:0000256" key="2">
    <source>
        <dbReference type="ARBA" id="ARBA00022801"/>
    </source>
</evidence>
<dbReference type="RefSeq" id="WP_194537773.1">
    <property type="nucleotide sequence ID" value="NZ_JACEFB010000005.1"/>
</dbReference>
<dbReference type="InterPro" id="IPR003778">
    <property type="entry name" value="CT_A_B"/>
</dbReference>
<evidence type="ECO:0000313" key="6">
    <source>
        <dbReference type="Proteomes" id="UP000542342"/>
    </source>
</evidence>
<dbReference type="PANTHER" id="PTHR43309:SF3">
    <property type="entry name" value="5-OXOPROLINASE SUBUNIT C"/>
    <property type="match status" value="1"/>
</dbReference>
<keyword evidence="1" id="KW-0547">Nucleotide-binding</keyword>
<dbReference type="SUPFAM" id="SSF50891">
    <property type="entry name" value="Cyclophilin-like"/>
    <property type="match status" value="1"/>
</dbReference>
<proteinExistence type="predicted"/>
<dbReference type="GO" id="GO:0005524">
    <property type="term" value="F:ATP binding"/>
    <property type="evidence" value="ECO:0007669"/>
    <property type="project" value="UniProtKB-KW"/>
</dbReference>
<keyword evidence="5" id="KW-0808">Transferase</keyword>
<dbReference type="AlphaFoldDB" id="A0A7V8VE58"/>
<dbReference type="InterPro" id="IPR029000">
    <property type="entry name" value="Cyclophilin-like_dom_sf"/>
</dbReference>
<dbReference type="GO" id="GO:0016787">
    <property type="term" value="F:hydrolase activity"/>
    <property type="evidence" value="ECO:0007669"/>
    <property type="project" value="UniProtKB-KW"/>
</dbReference>
<name>A0A7V8VE58_9BACT</name>
<dbReference type="Pfam" id="PF02626">
    <property type="entry name" value="CT_A_B"/>
    <property type="match status" value="1"/>
</dbReference>
<dbReference type="InterPro" id="IPR052708">
    <property type="entry name" value="PxpC"/>
</dbReference>
<sequence length="315" mass="33862">MSAGLRVVAAGLYSLVVDEGRPQTRHWGIPRGGAADRAAWQLGNALLGNPANAAALEITLSGPTLEATCPIALALCGAPFDVTVDGQEWSVGITRTLQPGQRLAIGGAQRGARLYLCVAGGLLTPLQLGSRTMWEPIHRGQLLPCRPAVVPRRRLPDDLLESLVPSATPISLRVLDGPQRSFFPDDAFFRHIYTVQPASNRMGLRLKGPTLASLREELLSEPVAPGAVQVTHDGQPVILGVDGQTVGGYPKIAHVIRADLDLLGQLRPGDTVHFVRVSLEEAEQAGQARDRWLHHWLVRLTHAEGTPAFLDSNSF</sequence>
<protein>
    <submittedName>
        <fullName evidence="5">Biotin-dependent carboxyltransferase</fullName>
    </submittedName>
</protein>
<evidence type="ECO:0000259" key="4">
    <source>
        <dbReference type="SMART" id="SM00797"/>
    </source>
</evidence>
<dbReference type="PANTHER" id="PTHR43309">
    <property type="entry name" value="5-OXOPROLINASE SUBUNIT C"/>
    <property type="match status" value="1"/>
</dbReference>
<dbReference type="Gene3D" id="2.40.100.10">
    <property type="entry name" value="Cyclophilin-like"/>
    <property type="match status" value="1"/>
</dbReference>
<dbReference type="EMBL" id="JACEFB010000005">
    <property type="protein sequence ID" value="MBA2226337.1"/>
    <property type="molecule type" value="Genomic_DNA"/>
</dbReference>
<evidence type="ECO:0000256" key="1">
    <source>
        <dbReference type="ARBA" id="ARBA00022741"/>
    </source>
</evidence>
<keyword evidence="2" id="KW-0378">Hydrolase</keyword>
<feature type="domain" description="Carboxyltransferase" evidence="4">
    <location>
        <begin position="26"/>
        <end position="292"/>
    </location>
</feature>
<organism evidence="5 6">
    <name type="scientific">Thermogemmata fonticola</name>
    <dbReference type="NCBI Taxonomy" id="2755323"/>
    <lineage>
        <taxon>Bacteria</taxon>
        <taxon>Pseudomonadati</taxon>
        <taxon>Planctomycetota</taxon>
        <taxon>Planctomycetia</taxon>
        <taxon>Gemmatales</taxon>
        <taxon>Gemmataceae</taxon>
        <taxon>Thermogemmata</taxon>
    </lineage>
</organism>
<keyword evidence="6" id="KW-1185">Reference proteome</keyword>
<gene>
    <name evidence="5" type="ORF">H0921_09215</name>
</gene>
<evidence type="ECO:0000256" key="3">
    <source>
        <dbReference type="ARBA" id="ARBA00022840"/>
    </source>
</evidence>